<organism evidence="2 3">
    <name type="scientific">Saltatorellus ferox</name>
    <dbReference type="NCBI Taxonomy" id="2528018"/>
    <lineage>
        <taxon>Bacteria</taxon>
        <taxon>Pseudomonadati</taxon>
        <taxon>Planctomycetota</taxon>
        <taxon>Planctomycetia</taxon>
        <taxon>Planctomycetia incertae sedis</taxon>
        <taxon>Saltatorellus</taxon>
    </lineage>
</organism>
<dbReference type="Gene3D" id="2.30.40.10">
    <property type="entry name" value="Urease, subunit C, domain 1"/>
    <property type="match status" value="2"/>
</dbReference>
<dbReference type="EMBL" id="CP036434">
    <property type="protein sequence ID" value="QDV08768.1"/>
    <property type="molecule type" value="Genomic_DNA"/>
</dbReference>
<accession>A0A518EXG3</accession>
<sequence length="413" mass="44644">MIPSLTLLLSASLLGLHTEGPDTLVLRNVQVACPTASEIQPERRVTVEFGAIVRIDAEGKSPVPVGARVIDGGGRYLAPGFYDMHTHLPGVDSPIPASFRRDALRMMLESGITTARVGRGAHELLADKRAIARGEIPGPRLFVAAPPLARNRFLAIEEAPLQFALWKAQGFDAVKFLSGPPAGELSGYARAAEGAGLRWYGHKPMGPLTDWPLESMASLEHASALERMAAVSPDTLERDLARLAEHRIFVCPDIDWYFANSEMEALDVLLARDGIDLLPAEVVKEWTEQRRLPNPRRATYQKTVEVFRELAPALRKAGVELLVSPSDAPFYVPGKSYVIEAQHLADAGYSPLEVLRMATLNGARCQGEASLRGSVQPGRVADLVLLKANPFEDVSALGQVSCVIVGGDVVVGE</sequence>
<gene>
    <name evidence="2" type="ORF">Poly30_43230</name>
</gene>
<dbReference type="InterPro" id="IPR051781">
    <property type="entry name" value="Metallo-dep_Hydrolase"/>
</dbReference>
<dbReference type="InterPro" id="IPR011059">
    <property type="entry name" value="Metal-dep_hydrolase_composite"/>
</dbReference>
<dbReference type="Proteomes" id="UP000320390">
    <property type="component" value="Chromosome"/>
</dbReference>
<dbReference type="PANTHER" id="PTHR43135:SF3">
    <property type="entry name" value="ALPHA-D-RIBOSE 1-METHYLPHOSPHONATE 5-TRIPHOSPHATE DIPHOSPHATASE"/>
    <property type="match status" value="1"/>
</dbReference>
<dbReference type="PANTHER" id="PTHR43135">
    <property type="entry name" value="ALPHA-D-RIBOSE 1-METHYLPHOSPHONATE 5-TRIPHOSPHATE DIPHOSPHATASE"/>
    <property type="match status" value="1"/>
</dbReference>
<dbReference type="InterPro" id="IPR032466">
    <property type="entry name" value="Metal_Hydrolase"/>
</dbReference>
<dbReference type="Gene3D" id="3.20.20.140">
    <property type="entry name" value="Metal-dependent hydrolases"/>
    <property type="match status" value="2"/>
</dbReference>
<dbReference type="SUPFAM" id="SSF51556">
    <property type="entry name" value="Metallo-dependent hydrolases"/>
    <property type="match status" value="1"/>
</dbReference>
<proteinExistence type="predicted"/>
<dbReference type="RefSeq" id="WP_145202012.1">
    <property type="nucleotide sequence ID" value="NZ_CP036434.1"/>
</dbReference>
<dbReference type="SUPFAM" id="SSF51338">
    <property type="entry name" value="Composite domain of metallo-dependent hydrolases"/>
    <property type="match status" value="1"/>
</dbReference>
<dbReference type="GO" id="GO:0016810">
    <property type="term" value="F:hydrolase activity, acting on carbon-nitrogen (but not peptide) bonds"/>
    <property type="evidence" value="ECO:0007669"/>
    <property type="project" value="InterPro"/>
</dbReference>
<protein>
    <submittedName>
        <fullName evidence="2">Dihydroorotase</fullName>
    </submittedName>
</protein>
<evidence type="ECO:0000259" key="1">
    <source>
        <dbReference type="Pfam" id="PF01979"/>
    </source>
</evidence>
<feature type="domain" description="Amidohydrolase-related" evidence="1">
    <location>
        <begin position="225"/>
        <end position="410"/>
    </location>
</feature>
<dbReference type="Pfam" id="PF01979">
    <property type="entry name" value="Amidohydro_1"/>
    <property type="match status" value="1"/>
</dbReference>
<evidence type="ECO:0000313" key="3">
    <source>
        <dbReference type="Proteomes" id="UP000320390"/>
    </source>
</evidence>
<reference evidence="2 3" key="1">
    <citation type="submission" date="2019-02" db="EMBL/GenBank/DDBJ databases">
        <title>Deep-cultivation of Planctomycetes and their phenomic and genomic characterization uncovers novel biology.</title>
        <authorList>
            <person name="Wiegand S."/>
            <person name="Jogler M."/>
            <person name="Boedeker C."/>
            <person name="Pinto D."/>
            <person name="Vollmers J."/>
            <person name="Rivas-Marin E."/>
            <person name="Kohn T."/>
            <person name="Peeters S.H."/>
            <person name="Heuer A."/>
            <person name="Rast P."/>
            <person name="Oberbeckmann S."/>
            <person name="Bunk B."/>
            <person name="Jeske O."/>
            <person name="Meyerdierks A."/>
            <person name="Storesund J.E."/>
            <person name="Kallscheuer N."/>
            <person name="Luecker S."/>
            <person name="Lage O.M."/>
            <person name="Pohl T."/>
            <person name="Merkel B.J."/>
            <person name="Hornburger P."/>
            <person name="Mueller R.-W."/>
            <person name="Bruemmer F."/>
            <person name="Labrenz M."/>
            <person name="Spormann A.M."/>
            <person name="Op den Camp H."/>
            <person name="Overmann J."/>
            <person name="Amann R."/>
            <person name="Jetten M.S.M."/>
            <person name="Mascher T."/>
            <person name="Medema M.H."/>
            <person name="Devos D.P."/>
            <person name="Kaster A.-K."/>
            <person name="Ovreas L."/>
            <person name="Rohde M."/>
            <person name="Galperin M.Y."/>
            <person name="Jogler C."/>
        </authorList>
    </citation>
    <scope>NUCLEOTIDE SEQUENCE [LARGE SCALE GENOMIC DNA]</scope>
    <source>
        <strain evidence="2 3">Poly30</strain>
    </source>
</reference>
<keyword evidence="3" id="KW-1185">Reference proteome</keyword>
<dbReference type="InterPro" id="IPR006680">
    <property type="entry name" value="Amidohydro-rel"/>
</dbReference>
<evidence type="ECO:0000313" key="2">
    <source>
        <dbReference type="EMBL" id="QDV08768.1"/>
    </source>
</evidence>
<name>A0A518EXG3_9BACT</name>
<dbReference type="AlphaFoldDB" id="A0A518EXG3"/>
<dbReference type="OrthoDB" id="9797498at2"/>